<dbReference type="Proteomes" id="UP001207654">
    <property type="component" value="Unassembled WGS sequence"/>
</dbReference>
<protein>
    <submittedName>
        <fullName evidence="2">Glycosyltransferase</fullName>
        <ecNumber evidence="2">2.4.-.-</ecNumber>
    </submittedName>
</protein>
<dbReference type="InterPro" id="IPR028098">
    <property type="entry name" value="Glyco_trans_4-like_N"/>
</dbReference>
<dbReference type="PANTHER" id="PTHR12526">
    <property type="entry name" value="GLYCOSYLTRANSFERASE"/>
    <property type="match status" value="1"/>
</dbReference>
<accession>A0ABT3ZYI4</accession>
<keyword evidence="2" id="KW-0328">Glycosyltransferase</keyword>
<dbReference type="Pfam" id="PF13579">
    <property type="entry name" value="Glyco_trans_4_4"/>
    <property type="match status" value="1"/>
</dbReference>
<evidence type="ECO:0000313" key="2">
    <source>
        <dbReference type="EMBL" id="MCY1074474.1"/>
    </source>
</evidence>
<dbReference type="EC" id="2.4.-.-" evidence="2"/>
<dbReference type="PANTHER" id="PTHR12526:SF636">
    <property type="entry name" value="BLL3647 PROTEIN"/>
    <property type="match status" value="1"/>
</dbReference>
<keyword evidence="3" id="KW-1185">Reference proteome</keyword>
<evidence type="ECO:0000313" key="3">
    <source>
        <dbReference type="Proteomes" id="UP001207654"/>
    </source>
</evidence>
<dbReference type="Gene3D" id="3.40.50.2000">
    <property type="entry name" value="Glycogen Phosphorylase B"/>
    <property type="match status" value="2"/>
</dbReference>
<dbReference type="EMBL" id="JAPNKA010000001">
    <property type="protein sequence ID" value="MCY1074474.1"/>
    <property type="molecule type" value="Genomic_DNA"/>
</dbReference>
<reference evidence="2 3" key="1">
    <citation type="submission" date="2022-11" db="EMBL/GenBank/DDBJ databases">
        <title>Minimal conservation of predation-associated metabolite biosynthetic gene clusters underscores biosynthetic potential of Myxococcota including descriptions for ten novel species: Archangium lansinium sp. nov., Myxococcus landrumus sp. nov., Nannocystis bai.</title>
        <authorList>
            <person name="Ahearne A."/>
            <person name="Stevens C."/>
            <person name="Phillips K."/>
        </authorList>
    </citation>
    <scope>NUCLEOTIDE SEQUENCE [LARGE SCALE GENOMIC DNA]</scope>
    <source>
        <strain evidence="2 3">MIWBW</strain>
    </source>
</reference>
<keyword evidence="2" id="KW-0808">Transferase</keyword>
<proteinExistence type="predicted"/>
<dbReference type="Pfam" id="PF13692">
    <property type="entry name" value="Glyco_trans_1_4"/>
    <property type="match status" value="1"/>
</dbReference>
<organism evidence="2 3">
    <name type="scientific">Archangium lansingense</name>
    <dbReference type="NCBI Taxonomy" id="2995310"/>
    <lineage>
        <taxon>Bacteria</taxon>
        <taxon>Pseudomonadati</taxon>
        <taxon>Myxococcota</taxon>
        <taxon>Myxococcia</taxon>
        <taxon>Myxococcales</taxon>
        <taxon>Cystobacterineae</taxon>
        <taxon>Archangiaceae</taxon>
        <taxon>Archangium</taxon>
    </lineage>
</organism>
<name>A0ABT3ZYI4_9BACT</name>
<evidence type="ECO:0000259" key="1">
    <source>
        <dbReference type="Pfam" id="PF13579"/>
    </source>
</evidence>
<feature type="domain" description="Glycosyltransferase subfamily 4-like N-terminal" evidence="1">
    <location>
        <begin position="25"/>
        <end position="174"/>
    </location>
</feature>
<gene>
    <name evidence="2" type="ORF">OV287_08235</name>
</gene>
<sequence length="396" mass="43599">MSERHADALGVSWHLLTGEFPPQPGGVSDYTWQVAEGLARAGCTVHVWAPGESRDSQAPEGVTVHWLPEGFGVRGLRRLERELERLPGPKRLVVQYVPHAFGYKAMNVPFALWLARRREDEMWMFFHEVCFPWGWKLPWRHNVLGAVTRVMAALTLARADRVFVSTLWWNRLLHSPPRRVPIEWLPVPSNLPTRPPASAVESRRASLHPSPEAVLIGHLGTYGELITGLLEEVLPALLRKDARRRVVLAGRGSARFAEQLTRHHPELAGRVQALGGLPGDELAAALKACDVLVQPFPDGISTRRGSAMAGLGLGMPLVSNAGPATEPPWRDSGALALAPEATSAAVLEAAEALLSEPESWPALGRRAAEFYMENFSLAHTLDVLQDRVRARVVEDT</sequence>
<dbReference type="RefSeq" id="WP_267533437.1">
    <property type="nucleotide sequence ID" value="NZ_JAPNKA010000001.1"/>
</dbReference>
<dbReference type="SUPFAM" id="SSF53756">
    <property type="entry name" value="UDP-Glycosyltransferase/glycogen phosphorylase"/>
    <property type="match status" value="1"/>
</dbReference>
<comment type="caution">
    <text evidence="2">The sequence shown here is derived from an EMBL/GenBank/DDBJ whole genome shotgun (WGS) entry which is preliminary data.</text>
</comment>
<dbReference type="GO" id="GO:0016757">
    <property type="term" value="F:glycosyltransferase activity"/>
    <property type="evidence" value="ECO:0007669"/>
    <property type="project" value="UniProtKB-KW"/>
</dbReference>